<organism evidence="1 2">
    <name type="scientific">Eumeta variegata</name>
    <name type="common">Bagworm moth</name>
    <name type="synonym">Eumeta japonica</name>
    <dbReference type="NCBI Taxonomy" id="151549"/>
    <lineage>
        <taxon>Eukaryota</taxon>
        <taxon>Metazoa</taxon>
        <taxon>Ecdysozoa</taxon>
        <taxon>Arthropoda</taxon>
        <taxon>Hexapoda</taxon>
        <taxon>Insecta</taxon>
        <taxon>Pterygota</taxon>
        <taxon>Neoptera</taxon>
        <taxon>Endopterygota</taxon>
        <taxon>Lepidoptera</taxon>
        <taxon>Glossata</taxon>
        <taxon>Ditrysia</taxon>
        <taxon>Tineoidea</taxon>
        <taxon>Psychidae</taxon>
        <taxon>Oiketicinae</taxon>
        <taxon>Eumeta</taxon>
    </lineage>
</organism>
<accession>A0A4C1TBQ5</accession>
<dbReference type="EMBL" id="BGZK01000044">
    <property type="protein sequence ID" value="GBP11020.1"/>
    <property type="molecule type" value="Genomic_DNA"/>
</dbReference>
<keyword evidence="2" id="KW-1185">Reference proteome</keyword>
<protein>
    <submittedName>
        <fullName evidence="1">Uncharacterized protein</fullName>
    </submittedName>
</protein>
<dbReference type="Proteomes" id="UP000299102">
    <property type="component" value="Unassembled WGS sequence"/>
</dbReference>
<proteinExistence type="predicted"/>
<gene>
    <name evidence="1" type="ORF">EVAR_79698_1</name>
</gene>
<sequence length="72" mass="7841">MARGPTARRRNGREDISVSLFEKEMKFCGLTGRCGHVHVATVSSGMPKESRSLPNYRCEAVTVLRESSADGG</sequence>
<reference evidence="1 2" key="1">
    <citation type="journal article" date="2019" name="Commun. Biol.">
        <title>The bagworm genome reveals a unique fibroin gene that provides high tensile strength.</title>
        <authorList>
            <person name="Kono N."/>
            <person name="Nakamura H."/>
            <person name="Ohtoshi R."/>
            <person name="Tomita M."/>
            <person name="Numata K."/>
            <person name="Arakawa K."/>
        </authorList>
    </citation>
    <scope>NUCLEOTIDE SEQUENCE [LARGE SCALE GENOMIC DNA]</scope>
</reference>
<evidence type="ECO:0000313" key="1">
    <source>
        <dbReference type="EMBL" id="GBP11020.1"/>
    </source>
</evidence>
<dbReference type="AlphaFoldDB" id="A0A4C1TBQ5"/>
<comment type="caution">
    <text evidence="1">The sequence shown here is derived from an EMBL/GenBank/DDBJ whole genome shotgun (WGS) entry which is preliminary data.</text>
</comment>
<evidence type="ECO:0000313" key="2">
    <source>
        <dbReference type="Proteomes" id="UP000299102"/>
    </source>
</evidence>
<name>A0A4C1TBQ5_EUMVA</name>